<evidence type="ECO:0000256" key="6">
    <source>
        <dbReference type="ARBA" id="ARBA00022989"/>
    </source>
</evidence>
<accession>A0A7J9FQ22</accession>
<evidence type="ECO:0000256" key="1">
    <source>
        <dbReference type="ARBA" id="ARBA00004167"/>
    </source>
</evidence>
<evidence type="ECO:0000313" key="12">
    <source>
        <dbReference type="Proteomes" id="UP000593568"/>
    </source>
</evidence>
<dbReference type="InterPro" id="IPR036396">
    <property type="entry name" value="Cyt_P450_sf"/>
</dbReference>
<protein>
    <recommendedName>
        <fullName evidence="13">Cytochrome P450</fullName>
    </recommendedName>
</protein>
<evidence type="ECO:0000256" key="8">
    <source>
        <dbReference type="ARBA" id="ARBA00023004"/>
    </source>
</evidence>
<evidence type="ECO:0000256" key="2">
    <source>
        <dbReference type="ARBA" id="ARBA00010617"/>
    </source>
</evidence>
<dbReference type="PRINTS" id="PR00463">
    <property type="entry name" value="EP450I"/>
</dbReference>
<keyword evidence="8" id="KW-0408">Iron</keyword>
<dbReference type="InterPro" id="IPR002401">
    <property type="entry name" value="Cyt_P450_E_grp-I"/>
</dbReference>
<dbReference type="InterPro" id="IPR050651">
    <property type="entry name" value="Plant_Cytochrome_P450_Monoox"/>
</dbReference>
<dbReference type="GO" id="GO:0016020">
    <property type="term" value="C:membrane"/>
    <property type="evidence" value="ECO:0007669"/>
    <property type="project" value="UniProtKB-SubCell"/>
</dbReference>
<dbReference type="GO" id="GO:0005506">
    <property type="term" value="F:iron ion binding"/>
    <property type="evidence" value="ECO:0007669"/>
    <property type="project" value="InterPro"/>
</dbReference>
<keyword evidence="3" id="KW-0349">Heme</keyword>
<evidence type="ECO:0008006" key="13">
    <source>
        <dbReference type="Google" id="ProtNLM"/>
    </source>
</evidence>
<comment type="subcellular location">
    <subcellularLocation>
        <location evidence="1">Membrane</location>
        <topology evidence="1">Single-pass membrane protein</topology>
    </subcellularLocation>
</comment>
<dbReference type="EMBL" id="JABEZW010225726">
    <property type="protein sequence ID" value="MBA0787383.1"/>
    <property type="molecule type" value="Genomic_DNA"/>
</dbReference>
<name>A0A7J9FQ22_9ROSI</name>
<dbReference type="Pfam" id="PF00067">
    <property type="entry name" value="p450"/>
    <property type="match status" value="1"/>
</dbReference>
<dbReference type="GO" id="GO:0020037">
    <property type="term" value="F:heme binding"/>
    <property type="evidence" value="ECO:0007669"/>
    <property type="project" value="InterPro"/>
</dbReference>
<keyword evidence="9" id="KW-0503">Monooxygenase</keyword>
<proteinExistence type="inferred from homology"/>
<dbReference type="Gene3D" id="1.10.630.10">
    <property type="entry name" value="Cytochrome P450"/>
    <property type="match status" value="1"/>
</dbReference>
<keyword evidence="12" id="KW-1185">Reference proteome</keyword>
<dbReference type="GO" id="GO:0004497">
    <property type="term" value="F:monooxygenase activity"/>
    <property type="evidence" value="ECO:0007669"/>
    <property type="project" value="UniProtKB-KW"/>
</dbReference>
<evidence type="ECO:0000256" key="3">
    <source>
        <dbReference type="ARBA" id="ARBA00022617"/>
    </source>
</evidence>
<keyword evidence="6" id="KW-1133">Transmembrane helix</keyword>
<evidence type="ECO:0000256" key="9">
    <source>
        <dbReference type="ARBA" id="ARBA00023033"/>
    </source>
</evidence>
<evidence type="ECO:0000256" key="7">
    <source>
        <dbReference type="ARBA" id="ARBA00023002"/>
    </source>
</evidence>
<evidence type="ECO:0000256" key="10">
    <source>
        <dbReference type="ARBA" id="ARBA00023136"/>
    </source>
</evidence>
<organism evidence="11 12">
    <name type="scientific">Gossypium trilobum</name>
    <dbReference type="NCBI Taxonomy" id="34281"/>
    <lineage>
        <taxon>Eukaryota</taxon>
        <taxon>Viridiplantae</taxon>
        <taxon>Streptophyta</taxon>
        <taxon>Embryophyta</taxon>
        <taxon>Tracheophyta</taxon>
        <taxon>Spermatophyta</taxon>
        <taxon>Magnoliopsida</taxon>
        <taxon>eudicotyledons</taxon>
        <taxon>Gunneridae</taxon>
        <taxon>Pentapetalae</taxon>
        <taxon>rosids</taxon>
        <taxon>malvids</taxon>
        <taxon>Malvales</taxon>
        <taxon>Malvaceae</taxon>
        <taxon>Malvoideae</taxon>
        <taxon>Gossypium</taxon>
    </lineage>
</organism>
<evidence type="ECO:0000256" key="4">
    <source>
        <dbReference type="ARBA" id="ARBA00022692"/>
    </source>
</evidence>
<comment type="caution">
    <text evidence="11">The sequence shown here is derived from an EMBL/GenBank/DDBJ whole genome shotgun (WGS) entry which is preliminary data.</text>
</comment>
<dbReference type="SUPFAM" id="SSF48264">
    <property type="entry name" value="Cytochrome P450"/>
    <property type="match status" value="1"/>
</dbReference>
<dbReference type="GO" id="GO:0016705">
    <property type="term" value="F:oxidoreductase activity, acting on paired donors, with incorporation or reduction of molecular oxygen"/>
    <property type="evidence" value="ECO:0007669"/>
    <property type="project" value="InterPro"/>
</dbReference>
<dbReference type="PANTHER" id="PTHR47947">
    <property type="entry name" value="CYTOCHROME P450 82C3-RELATED"/>
    <property type="match status" value="1"/>
</dbReference>
<dbReference type="Proteomes" id="UP000593568">
    <property type="component" value="Unassembled WGS sequence"/>
</dbReference>
<evidence type="ECO:0000256" key="5">
    <source>
        <dbReference type="ARBA" id="ARBA00022723"/>
    </source>
</evidence>
<keyword evidence="5" id="KW-0479">Metal-binding</keyword>
<keyword evidence="10" id="KW-0472">Membrane</keyword>
<gene>
    <name evidence="11" type="ORF">Gotri_027923</name>
</gene>
<sequence>MTGLLYHTYHGFLVLSSSNPWDPFRTTDATFTYFAAQPTLARTLAAMADKYGPIFMIPFGLFSTLVLSNREIVKECLTTNDQVLATCPGSNAEKYLAYDHVGFGFAPHETFWREMHKFNVVQLLSTHKLARLNNVRVSEVTALMKDSYYFCKKKEQAILMCGSLKLNMILRLVTGKRYFSNDEGEDDKEVNLVMKVYK</sequence>
<reference evidence="11 12" key="1">
    <citation type="journal article" date="2019" name="Genome Biol. Evol.">
        <title>Insights into the evolution of the New World diploid cottons (Gossypium, subgenus Houzingenia) based on genome sequencing.</title>
        <authorList>
            <person name="Grover C.E."/>
            <person name="Arick M.A. 2nd"/>
            <person name="Thrash A."/>
            <person name="Conover J.L."/>
            <person name="Sanders W.S."/>
            <person name="Peterson D.G."/>
            <person name="Frelichowski J.E."/>
            <person name="Scheffler J.A."/>
            <person name="Scheffler B.E."/>
            <person name="Wendel J.F."/>
        </authorList>
    </citation>
    <scope>NUCLEOTIDE SEQUENCE [LARGE SCALE GENOMIC DNA]</scope>
    <source>
        <strain evidence="11">8</strain>
        <tissue evidence="11">Leaf</tissue>
    </source>
</reference>
<keyword evidence="4" id="KW-0812">Transmembrane</keyword>
<evidence type="ECO:0000313" key="11">
    <source>
        <dbReference type="EMBL" id="MBA0787383.1"/>
    </source>
</evidence>
<dbReference type="AlphaFoldDB" id="A0A7J9FQ22"/>
<comment type="similarity">
    <text evidence="2">Belongs to the cytochrome P450 family.</text>
</comment>
<dbReference type="InterPro" id="IPR001128">
    <property type="entry name" value="Cyt_P450"/>
</dbReference>
<dbReference type="PANTHER" id="PTHR47947:SF1">
    <property type="entry name" value="CYTOCHROME P450 82E3"/>
    <property type="match status" value="1"/>
</dbReference>
<keyword evidence="7" id="KW-0560">Oxidoreductase</keyword>